<feature type="region of interest" description="Disordered" evidence="2">
    <location>
        <begin position="248"/>
        <end position="271"/>
    </location>
</feature>
<dbReference type="InterPro" id="IPR046837">
    <property type="entry name" value="Laa1/Sip1/HEATR5-like_HEAT"/>
</dbReference>
<dbReference type="Gene3D" id="1.25.10.10">
    <property type="entry name" value="Leucine-rich Repeat Variant"/>
    <property type="match status" value="2"/>
</dbReference>
<sequence length="1970" mass="213012">MSSESDTIEPFQESEVSGDNGTMYIFQWLSSTEKKAANLPADQLKTQQADLEATLVKIILAPAPYPAPGRATRNVVARCLIALYSRGETRTLFDTLQAFMKVTSDFKTVDRDVYKTAAFSCVGDLMAVYGAQYMSFMAEIIIVTLKTSKSSNTPLLRYHALLALKKSLDAAKLVLSDKCLPVERAAADVLISLFSGADGRVLTSGDVDSILGLAVKSLEGADQATRQSLARLVGQILASTQIERAVPVPEVAQKNKKDADGNDDGPSSPVQAAAEVTKPMLTPAEMFNHLSIHFNKPNSTRKFRIGLFDCYVALLNNLGASFVETSYALIVSHFVTEIVSNPRNNTTRYEVLLIRTLVGIILRDLIGVRMLSEQGQIGAIRELSTAYIKRWPAMMPGQTAPPSSVLVVVLREVAGLLQQLGNAPPPVQDALGEPLVTLLGHPSHTTRATASWALRCFCYSTPLRLPKTVITVIDMLQRDLTSILSPAAPSDIDSRTLGHAYGLAALVSIIRERPLYVSYDVSAKVLDMAIQLLRRAGEHDVKIASVEVEVSWILIASLMSLGPNFVRPHLPQLLVLWRNALPKPTMKDSANNAGRALGEWMFLLQVRESALGAIHCFLQHNTTLVNLDVGRRIASLLGNALSFANNFVTLNIDEAPETQMPNVLKKGLTVKGRESLLRRRVYQCFSILGFSGITESTQSTLLQSVVSLFASPEGYTGSSVQAAIATSSGSFTNVWQSVDGYAYGVTFTEVADDSVVANDAAVNGGDKLNRDTVELAIDTLLRKPVLAGCEHDPLSLCQIDVSSNEYQMVEPPPPATAVIDSAINLFAELLPLQDLTSITRTITQLLESVRSPKLEKNVGRKAAVLVNAAIALVLALRSATTSHFRESRDTFGNSQVTNLLSSFLMETLIDGDRALRSASSESIGRLASLAGTNFLTSQMKTLYEEVVKNRDPYARSGCALAFGAVYDHVGGLAAGAVLKTTVGVLMSLSNDPHPVVHFFALNALARVINAASLAYSSYVSKTLGMLLQVYSTDSHEPEGGSLSNANLSGDYPAYPVVCQIIDAVITVLGPDMQDSVMTRTLLLNLVRSFFLEDDQGVLVEAIKCQQHFLMFAPEHVNIPTLVNSFRGHLSSSRRPLKVASINALYQLVQKDALAMSRLGGDRLVEDLFGMLDDDSSVEGVRSVITSWLEQTVVYNPSAWIDLCQRIMSRTTASQQVTDAANSRDDEGESLNAGNQEGGRSGLTSRWRTQLFALQCLHHICAVVSKSGRKEHLDISFARSRDIPTSGLLVTRVPDLIKMAFTASTAYVTEIRLEGLIVLRDVIQIFAKSPDPAFEDALLLEQHQAPITAALTPAFSADSTPEILASAVHACAIFVGTIERRVINVRRISSFLMPSLDSKMVSLGETGELSPNASAMLRISTLSAWAQLEPYRATLATMWIAALRDYASIRIDSEFLHDTSSAALDSTYSSLGKEVLLPYYMNSWSIILQAVASAMQAKDPFIIAAMDGQEHINDIPHQSGPREEPATFFYVVFGLVYEALAAASTDSLANSTTRQASLIASLQALKSLVRPEYAGKAILDSTIFDEFISVCYRLAMTESAPIQIHLIEVMTVFSASQGSSASETMSSSSPQSHCLRICAHILRHSTSHSSGPAIQGDIADRVKMILAAFSAFATVAAATTSTFREDVRAVGILLYSEILKDESNEIDLAGPTFPSLKVLLDLPFASAPDARDRYQRLVHGLLSACLLNIDEMRGRQGVACTKKVKNNLLAAVLILTTIPSTVKIGEAVVEHCCFLISQKLLETNEVSLTAAHCARTLIAASASGNVLLRCCVKKLMPALIEYIAKMVPLVSDGSISESHATAINEVWKAFAIFFGSLAEAARTRLLGVLLPTISLLLASSQKSSSPVVAQSVKQLLSYATMSPAAFKEAASKLDVATRELLEQSVRKAVGGSSQAANVQTSVKPQISLRSF</sequence>
<dbReference type="PANTHER" id="PTHR21663">
    <property type="entry name" value="HYPOTHETICAL HEAT DOMAIN-CONTAINING"/>
    <property type="match status" value="1"/>
</dbReference>
<dbReference type="GO" id="GO:0030139">
    <property type="term" value="C:endocytic vesicle"/>
    <property type="evidence" value="ECO:0007669"/>
    <property type="project" value="TreeGrafter"/>
</dbReference>
<dbReference type="PANTHER" id="PTHR21663:SF0">
    <property type="entry name" value="HEAT REPEAT-CONTAINING PROTEIN 5B"/>
    <property type="match status" value="1"/>
</dbReference>
<accession>A0A6A4H3F8</accession>
<reference evidence="4" key="1">
    <citation type="journal article" date="2019" name="Environ. Microbiol.">
        <title>Fungal ecological strategies reflected in gene transcription - a case study of two litter decomposers.</title>
        <authorList>
            <person name="Barbi F."/>
            <person name="Kohler A."/>
            <person name="Barry K."/>
            <person name="Baskaran P."/>
            <person name="Daum C."/>
            <person name="Fauchery L."/>
            <person name="Ihrmark K."/>
            <person name="Kuo A."/>
            <person name="LaButti K."/>
            <person name="Lipzen A."/>
            <person name="Morin E."/>
            <person name="Grigoriev I.V."/>
            <person name="Henrissat B."/>
            <person name="Lindahl B."/>
            <person name="Martin F."/>
        </authorList>
    </citation>
    <scope>NUCLEOTIDE SEQUENCE</scope>
    <source>
        <strain evidence="4">JB14</strain>
    </source>
</reference>
<evidence type="ECO:0000256" key="2">
    <source>
        <dbReference type="SAM" id="MobiDB-lite"/>
    </source>
</evidence>
<comment type="similarity">
    <text evidence="1">Belongs to the HEATR5 family.</text>
</comment>
<evidence type="ECO:0000259" key="3">
    <source>
        <dbReference type="Pfam" id="PF25808"/>
    </source>
</evidence>
<dbReference type="GO" id="GO:0006897">
    <property type="term" value="P:endocytosis"/>
    <property type="evidence" value="ECO:0007669"/>
    <property type="project" value="TreeGrafter"/>
</dbReference>
<gene>
    <name evidence="4" type="ORF">BT96DRAFT_1000481</name>
</gene>
<dbReference type="GO" id="GO:0016020">
    <property type="term" value="C:membrane"/>
    <property type="evidence" value="ECO:0007669"/>
    <property type="project" value="TreeGrafter"/>
</dbReference>
<proteinExistence type="inferred from homology"/>
<dbReference type="Pfam" id="PF20210">
    <property type="entry name" value="Laa1_Sip1_HTR5"/>
    <property type="match status" value="1"/>
</dbReference>
<name>A0A6A4H3F8_9AGAR</name>
<dbReference type="EMBL" id="ML769599">
    <property type="protein sequence ID" value="KAE9392306.1"/>
    <property type="molecule type" value="Genomic_DNA"/>
</dbReference>
<evidence type="ECO:0000313" key="4">
    <source>
        <dbReference type="EMBL" id="KAE9392306.1"/>
    </source>
</evidence>
<evidence type="ECO:0000256" key="1">
    <source>
        <dbReference type="ARBA" id="ARBA00008304"/>
    </source>
</evidence>
<feature type="region of interest" description="Disordered" evidence="2">
    <location>
        <begin position="1214"/>
        <end position="1241"/>
    </location>
</feature>
<keyword evidence="5" id="KW-1185">Reference proteome</keyword>
<evidence type="ECO:0000313" key="5">
    <source>
        <dbReference type="Proteomes" id="UP000799118"/>
    </source>
</evidence>
<dbReference type="InterPro" id="IPR040108">
    <property type="entry name" value="Laa1/Sip1/HEATR5"/>
</dbReference>
<organism evidence="4 5">
    <name type="scientific">Gymnopus androsaceus JB14</name>
    <dbReference type="NCBI Taxonomy" id="1447944"/>
    <lineage>
        <taxon>Eukaryota</taxon>
        <taxon>Fungi</taxon>
        <taxon>Dikarya</taxon>
        <taxon>Basidiomycota</taxon>
        <taxon>Agaricomycotina</taxon>
        <taxon>Agaricomycetes</taxon>
        <taxon>Agaricomycetidae</taxon>
        <taxon>Agaricales</taxon>
        <taxon>Marasmiineae</taxon>
        <taxon>Omphalotaceae</taxon>
        <taxon>Gymnopus</taxon>
    </lineage>
</organism>
<dbReference type="OrthoDB" id="192608at2759"/>
<dbReference type="Pfam" id="PF25808">
    <property type="entry name" value="TPR_LAA1_C"/>
    <property type="match status" value="1"/>
</dbReference>
<dbReference type="GO" id="GO:0005829">
    <property type="term" value="C:cytosol"/>
    <property type="evidence" value="ECO:0007669"/>
    <property type="project" value="GOC"/>
</dbReference>
<dbReference type="SUPFAM" id="SSF48371">
    <property type="entry name" value="ARM repeat"/>
    <property type="match status" value="3"/>
</dbReference>
<dbReference type="Proteomes" id="UP000799118">
    <property type="component" value="Unassembled WGS sequence"/>
</dbReference>
<dbReference type="InterPro" id="IPR016024">
    <property type="entry name" value="ARM-type_fold"/>
</dbReference>
<dbReference type="InterPro" id="IPR011989">
    <property type="entry name" value="ARM-like"/>
</dbReference>
<dbReference type="InterPro" id="IPR057981">
    <property type="entry name" value="TPR_LAA1-like_C"/>
</dbReference>
<feature type="domain" description="LAA1-like C-terminal TPR repeats" evidence="3">
    <location>
        <begin position="1785"/>
        <end position="1955"/>
    </location>
</feature>
<protein>
    <submittedName>
        <fullName evidence="4">Clathrin-coated vesicle protein</fullName>
    </submittedName>
</protein>
<dbReference type="GO" id="GO:0008104">
    <property type="term" value="P:intracellular protein localization"/>
    <property type="evidence" value="ECO:0007669"/>
    <property type="project" value="TreeGrafter"/>
</dbReference>
<dbReference type="GO" id="GO:0042147">
    <property type="term" value="P:retrograde transport, endosome to Golgi"/>
    <property type="evidence" value="ECO:0007669"/>
    <property type="project" value="TreeGrafter"/>
</dbReference>
<dbReference type="GO" id="GO:0005794">
    <property type="term" value="C:Golgi apparatus"/>
    <property type="evidence" value="ECO:0007669"/>
    <property type="project" value="TreeGrafter"/>
</dbReference>